<organism evidence="7 8">
    <name type="scientific">Rousettus aegyptiacus</name>
    <name type="common">Egyptian fruit bat</name>
    <name type="synonym">Pteropus aegyptiacus</name>
    <dbReference type="NCBI Taxonomy" id="9407"/>
    <lineage>
        <taxon>Eukaryota</taxon>
        <taxon>Metazoa</taxon>
        <taxon>Chordata</taxon>
        <taxon>Craniata</taxon>
        <taxon>Vertebrata</taxon>
        <taxon>Euteleostomi</taxon>
        <taxon>Mammalia</taxon>
        <taxon>Eutheria</taxon>
        <taxon>Laurasiatheria</taxon>
        <taxon>Chiroptera</taxon>
        <taxon>Yinpterochiroptera</taxon>
        <taxon>Pteropodoidea</taxon>
        <taxon>Pteropodidae</taxon>
        <taxon>Rousettinae</taxon>
        <taxon>Rousettus</taxon>
    </lineage>
</organism>
<keyword evidence="2 4" id="KW-0175">Coiled coil</keyword>
<dbReference type="Gene3D" id="1.20.5.1160">
    <property type="entry name" value="Vasodilator-stimulated phosphoprotein"/>
    <property type="match status" value="1"/>
</dbReference>
<accession>A0A7J8CM16</accession>
<feature type="coiled-coil region" evidence="4">
    <location>
        <begin position="192"/>
        <end position="279"/>
    </location>
</feature>
<keyword evidence="8" id="KW-1185">Reference proteome</keyword>
<feature type="compositionally biased region" description="Basic and acidic residues" evidence="5">
    <location>
        <begin position="805"/>
        <end position="816"/>
    </location>
</feature>
<evidence type="ECO:0000256" key="4">
    <source>
        <dbReference type="SAM" id="Coils"/>
    </source>
</evidence>
<dbReference type="PANTHER" id="PTHR47136">
    <property type="entry name" value="SYNEMIN"/>
    <property type="match status" value="1"/>
</dbReference>
<dbReference type="GO" id="GO:0017166">
    <property type="term" value="F:vinculin binding"/>
    <property type="evidence" value="ECO:0007669"/>
    <property type="project" value="TreeGrafter"/>
</dbReference>
<evidence type="ECO:0000256" key="3">
    <source>
        <dbReference type="RuleBase" id="RU000685"/>
    </source>
</evidence>
<reference evidence="7 8" key="1">
    <citation type="journal article" date="2020" name="Nature">
        <title>Six reference-quality genomes reveal evolution of bat adaptations.</title>
        <authorList>
            <person name="Jebb D."/>
            <person name="Huang Z."/>
            <person name="Pippel M."/>
            <person name="Hughes G.M."/>
            <person name="Lavrichenko K."/>
            <person name="Devanna P."/>
            <person name="Winkler S."/>
            <person name="Jermiin L.S."/>
            <person name="Skirmuntt E.C."/>
            <person name="Katzourakis A."/>
            <person name="Burkitt-Gray L."/>
            <person name="Ray D.A."/>
            <person name="Sullivan K.A.M."/>
            <person name="Roscito J.G."/>
            <person name="Kirilenko B.M."/>
            <person name="Davalos L.M."/>
            <person name="Corthals A.P."/>
            <person name="Power M.L."/>
            <person name="Jones G."/>
            <person name="Ransome R.D."/>
            <person name="Dechmann D.K.N."/>
            <person name="Locatelli A.G."/>
            <person name="Puechmaille S.J."/>
            <person name="Fedrigo O."/>
            <person name="Jarvis E.D."/>
            <person name="Hiller M."/>
            <person name="Vernes S.C."/>
            <person name="Myers E.W."/>
            <person name="Teeling E.C."/>
        </authorList>
    </citation>
    <scope>NUCLEOTIDE SEQUENCE [LARGE SCALE GENOMIC DNA]</scope>
    <source>
        <strain evidence="7">MRouAeg1</strain>
        <tissue evidence="7">Muscle</tissue>
    </source>
</reference>
<feature type="domain" description="IF rod" evidence="6">
    <location>
        <begin position="11"/>
        <end position="322"/>
    </location>
</feature>
<feature type="region of interest" description="Disordered" evidence="5">
    <location>
        <begin position="441"/>
        <end position="492"/>
    </location>
</feature>
<keyword evidence="1 3" id="KW-0403">Intermediate filament</keyword>
<dbReference type="Gene3D" id="1.20.5.170">
    <property type="match status" value="1"/>
</dbReference>
<proteinExistence type="inferred from homology"/>
<feature type="region of interest" description="Disordered" evidence="5">
    <location>
        <begin position="1042"/>
        <end position="1073"/>
    </location>
</feature>
<dbReference type="GO" id="GO:0019215">
    <property type="term" value="F:intermediate filament binding"/>
    <property type="evidence" value="ECO:0007669"/>
    <property type="project" value="TreeGrafter"/>
</dbReference>
<dbReference type="InterPro" id="IPR030634">
    <property type="entry name" value="SYNM"/>
</dbReference>
<dbReference type="OrthoDB" id="9949055at2759"/>
<comment type="similarity">
    <text evidence="3">Belongs to the intermediate filament family.</text>
</comment>
<dbReference type="PROSITE" id="PS51842">
    <property type="entry name" value="IF_ROD_2"/>
    <property type="match status" value="1"/>
</dbReference>
<feature type="region of interest" description="Disordered" evidence="5">
    <location>
        <begin position="518"/>
        <end position="603"/>
    </location>
</feature>
<feature type="compositionally biased region" description="Basic and acidic residues" evidence="5">
    <location>
        <begin position="757"/>
        <end position="770"/>
    </location>
</feature>
<evidence type="ECO:0000256" key="5">
    <source>
        <dbReference type="SAM" id="MobiDB-lite"/>
    </source>
</evidence>
<dbReference type="AlphaFoldDB" id="A0A7J8CM16"/>
<feature type="coiled-coil region" evidence="4">
    <location>
        <begin position="54"/>
        <end position="140"/>
    </location>
</feature>
<comment type="caution">
    <text evidence="7">The sequence shown here is derived from an EMBL/GenBank/DDBJ whole genome shotgun (WGS) entry which is preliminary data.</text>
</comment>
<dbReference type="InterPro" id="IPR018039">
    <property type="entry name" value="IF_conserved"/>
</dbReference>
<feature type="compositionally biased region" description="Low complexity" evidence="5">
    <location>
        <begin position="746"/>
        <end position="756"/>
    </location>
</feature>
<name>A0A7J8CM16_ROUAE</name>
<dbReference type="GO" id="GO:0060053">
    <property type="term" value="C:neurofilament cytoskeleton"/>
    <property type="evidence" value="ECO:0007669"/>
    <property type="project" value="TreeGrafter"/>
</dbReference>
<dbReference type="SMART" id="SM01391">
    <property type="entry name" value="Filament"/>
    <property type="match status" value="1"/>
</dbReference>
<feature type="region of interest" description="Disordered" evidence="5">
    <location>
        <begin position="739"/>
        <end position="816"/>
    </location>
</feature>
<dbReference type="GO" id="GO:0008307">
    <property type="term" value="F:structural constituent of muscle"/>
    <property type="evidence" value="ECO:0007669"/>
    <property type="project" value="InterPro"/>
</dbReference>
<dbReference type="GO" id="GO:0031443">
    <property type="term" value="P:fast-twitch skeletal muscle fiber contraction"/>
    <property type="evidence" value="ECO:0007669"/>
    <property type="project" value="TreeGrafter"/>
</dbReference>
<evidence type="ECO:0000313" key="8">
    <source>
        <dbReference type="Proteomes" id="UP000593571"/>
    </source>
</evidence>
<dbReference type="GO" id="GO:0045104">
    <property type="term" value="P:intermediate filament cytoskeleton organization"/>
    <property type="evidence" value="ECO:0007669"/>
    <property type="project" value="InterPro"/>
</dbReference>
<dbReference type="Proteomes" id="UP000593571">
    <property type="component" value="Unassembled WGS sequence"/>
</dbReference>
<protein>
    <submittedName>
        <fullName evidence="7">Synemin</fullName>
    </submittedName>
</protein>
<dbReference type="GO" id="GO:0043034">
    <property type="term" value="C:costamere"/>
    <property type="evidence" value="ECO:0007669"/>
    <property type="project" value="TreeGrafter"/>
</dbReference>
<dbReference type="GO" id="GO:0005882">
    <property type="term" value="C:intermediate filament"/>
    <property type="evidence" value="ECO:0007669"/>
    <property type="project" value="UniProtKB-KW"/>
</dbReference>
<dbReference type="GO" id="GO:0005200">
    <property type="term" value="F:structural constituent of cytoskeleton"/>
    <property type="evidence" value="ECO:0007669"/>
    <property type="project" value="InterPro"/>
</dbReference>
<feature type="region of interest" description="Disordered" evidence="5">
    <location>
        <begin position="845"/>
        <end position="886"/>
    </location>
</feature>
<evidence type="ECO:0000256" key="2">
    <source>
        <dbReference type="ARBA" id="ARBA00023054"/>
    </source>
</evidence>
<dbReference type="Pfam" id="PF00038">
    <property type="entry name" value="Filament"/>
    <property type="match status" value="1"/>
</dbReference>
<evidence type="ECO:0000313" key="7">
    <source>
        <dbReference type="EMBL" id="KAF6411911.1"/>
    </source>
</evidence>
<feature type="compositionally biased region" description="Basic and acidic residues" evidence="5">
    <location>
        <begin position="876"/>
        <end position="886"/>
    </location>
</feature>
<dbReference type="PROSITE" id="PS00226">
    <property type="entry name" value="IF_ROD_1"/>
    <property type="match status" value="1"/>
</dbReference>
<dbReference type="PANTHER" id="PTHR47136:SF1">
    <property type="entry name" value="SYNEMIN"/>
    <property type="match status" value="1"/>
</dbReference>
<feature type="region of interest" description="Disordered" evidence="5">
    <location>
        <begin position="1147"/>
        <end position="1181"/>
    </location>
</feature>
<feature type="compositionally biased region" description="Basic and acidic residues" evidence="5">
    <location>
        <begin position="471"/>
        <end position="492"/>
    </location>
</feature>
<gene>
    <name evidence="7" type="ORF">HJG63_018780</name>
</gene>
<dbReference type="GO" id="GO:0042383">
    <property type="term" value="C:sarcolemma"/>
    <property type="evidence" value="ECO:0007669"/>
    <property type="project" value="TreeGrafter"/>
</dbReference>
<evidence type="ECO:0000256" key="1">
    <source>
        <dbReference type="ARBA" id="ARBA00022754"/>
    </source>
</evidence>
<sequence>MLSQRLHTGPEKAELQELNARLCDYVCRVRELERENLLLEEELRGRRWQQGLGAEGQARRAEEARRLRQQLDELSWATALAEGERDALRRELRELQLLGEEARAARGLLDAELGAQRRELQEALGARAALEALLGRLQAERRGLDAAHERDVRELRARAAGPTLRYGARASGPAEPSPPLREVHDRYALLVAESWRETVQLYEDEVRELEAALRRGEESRRQAEEETRLCAQEAEALQRQALELEQLRALLEDELLRMRETYELQAKERQSAIACLEDEKAVLTLAMADRLRDYQELVHVKTSLSLEVATYRALLEGESNPEILILTEHIENLPQEFRNTSYRYTDSALRRENERNLFLRQKPPSGRLHRQPAMRLNRREPLIRQTGIGGAAGRGLLGSPRLTTRREIAHEKTTHSHTSFGTFPPTPGRLRNTEVQVHTFPGRAGAGAGESTPGRDTWSHDERTVIGGEETGAKATREQEGGGRRAVGAKREEKMFFDSKEKASEERNLRWEELTKLDKEARERGRPQKGVTADAKGPSGEPSTGQRQVPVRVEAPQSSGPEGAPRGDQTPPERDTGAGPGRRLQRREARFRLGTGDTGDSVTESIAENIVSGVLRQFTQAPGVDAPPDSFPDTKVTYVSRKEVPDERRTTTEIVVESRLSEDLDVSDAAGLGQLLSEGGRDKAQRTGAATEQVVRDVIQLGLKGREGRARVVSVEVIEEPMSYVGGDTAEECPTPCCVEEAEDVSPASPGPAEGAGRAETEATCSRRGEPSPPPRGYGTRVEEVTEAGDSEGEQSYFVSTPEEGPEHDAGRDRDEGAVYGQIHVEEEATVRYSWQDEIVPGSRRRVRRDDAWGETVVKPPDVPEPSLEGGTGPPWKERGGSGEFHAESTVVEKEIKIRPALHTAIRGGDREPRRQLAEVIGQLEDSLPERVKEELAAVTREGGRGPGTVSVDVKKVEAAGGGGAVTLVAQVNLSETVDADRLDLEELSRDEGGEIEKAVESVVRDTLARRRGPAPGSPDRGAAVAVSATGFGFKRWATQELYSGDDGGDDGDGGQASRSTHRAASQGPVSATVEVTSPGGFAQAHVLEDVSQSVRHIRLGPTGTWRTERGPPEGRTAQVLEVDVSHMEATPSWTPEATALFPAGTEAEAHGVSDSGTWSDAGSRGDPAASVSGQGKAQADFDKTVQLQRMVDQRSVVSEEKKVAVLYLDNQGEDEEGDWF</sequence>
<evidence type="ECO:0000259" key="6">
    <source>
        <dbReference type="PROSITE" id="PS51842"/>
    </source>
</evidence>
<dbReference type="InterPro" id="IPR039008">
    <property type="entry name" value="IF_rod_dom"/>
</dbReference>
<dbReference type="SUPFAM" id="SSF64593">
    <property type="entry name" value="Intermediate filament protein, coiled coil region"/>
    <property type="match status" value="2"/>
</dbReference>
<dbReference type="EMBL" id="JACASE010000014">
    <property type="protein sequence ID" value="KAF6411911.1"/>
    <property type="molecule type" value="Genomic_DNA"/>
</dbReference>